<dbReference type="Proteomes" id="UP001315967">
    <property type="component" value="Chromosome"/>
</dbReference>
<dbReference type="InterPro" id="IPR003352">
    <property type="entry name" value="PTS_EIIC"/>
</dbReference>
<evidence type="ECO:0000313" key="12">
    <source>
        <dbReference type="Proteomes" id="UP001315967"/>
    </source>
</evidence>
<evidence type="ECO:0000256" key="4">
    <source>
        <dbReference type="ARBA" id="ARBA00022597"/>
    </source>
</evidence>
<feature type="transmembrane region" description="Helical" evidence="9">
    <location>
        <begin position="70"/>
        <end position="90"/>
    </location>
</feature>
<feature type="transmembrane region" description="Helical" evidence="9">
    <location>
        <begin position="171"/>
        <end position="191"/>
    </location>
</feature>
<evidence type="ECO:0000256" key="7">
    <source>
        <dbReference type="ARBA" id="ARBA00023136"/>
    </source>
</evidence>
<feature type="transmembrane region" description="Helical" evidence="9">
    <location>
        <begin position="278"/>
        <end position="299"/>
    </location>
</feature>
<keyword evidence="3 8" id="KW-1003">Cell membrane</keyword>
<evidence type="ECO:0000256" key="6">
    <source>
        <dbReference type="ARBA" id="ARBA00022989"/>
    </source>
</evidence>
<dbReference type="PIRSF" id="PIRSF006351">
    <property type="entry name" value="PTS_EIIC-Cellobiose"/>
    <property type="match status" value="1"/>
</dbReference>
<evidence type="ECO:0000259" key="10">
    <source>
        <dbReference type="PROSITE" id="PS51105"/>
    </source>
</evidence>
<organism evidence="11 12">
    <name type="scientific">Fundicoccus culcitae</name>
    <dbReference type="NCBI Taxonomy" id="2969821"/>
    <lineage>
        <taxon>Bacteria</taxon>
        <taxon>Bacillati</taxon>
        <taxon>Bacillota</taxon>
        <taxon>Bacilli</taxon>
        <taxon>Lactobacillales</taxon>
        <taxon>Aerococcaceae</taxon>
        <taxon>Fundicoccus</taxon>
    </lineage>
</organism>
<evidence type="ECO:0000256" key="8">
    <source>
        <dbReference type="PIRNR" id="PIRNR006351"/>
    </source>
</evidence>
<dbReference type="PROSITE" id="PS51105">
    <property type="entry name" value="PTS_EIIC_TYPE_3"/>
    <property type="match status" value="1"/>
</dbReference>
<comment type="function">
    <text evidence="8">The phosphoenolpyruvate-dependent sugar phosphotransferase system (PTS), a major carbohydrate active -transport system, catalyzes the phosphorylation of incoming sugar substrates concomitant with their translocation across the cell membrane.</text>
</comment>
<evidence type="ECO:0000256" key="5">
    <source>
        <dbReference type="ARBA" id="ARBA00022692"/>
    </source>
</evidence>
<gene>
    <name evidence="11" type="ORF">NRE15_09370</name>
</gene>
<dbReference type="InterPro" id="IPR004796">
    <property type="entry name" value="PTS_IIC_cello"/>
</dbReference>
<comment type="subcellular location">
    <subcellularLocation>
        <location evidence="1">Cell membrane</location>
        <topology evidence="1">Multi-pass membrane protein</topology>
    </subcellularLocation>
</comment>
<feature type="transmembrane region" description="Helical" evidence="9">
    <location>
        <begin position="30"/>
        <end position="50"/>
    </location>
</feature>
<sequence>MQSFMEEKFTPLASKFAANKYLVAVRDGMILTLPLIMIGSVFMVIASLPFPGWEEWLGSTGISDILWKGTGSSFDLMGLVAAFGITYTFVKENKQDGVAAGIISVSAFVTATPFMSSEAGNGILTRYTGSGGILLAIVIGLSTGVIYSWFIDRDYQIKMPEGVPPAISRSFSALLPGLFVITGWLIIYGVLEKLGIGNIHDIVGIVLGGPLSLLSDNLIGTLIVTLIHGLFWFMGIHGGNTVHAVMRPLWMANSGENLAAFQAGEEVPHIVTQQFIEYFVHIGGGGATLGLVIIIAILARLKNTSAVTKTMAPVTLVPGIFNINEPVLFGIPIVLNFKMLIPFIIVPMINATITYLTMAIGIVPKTIGIDVGWTMPAIINGFLATDNSIRAAILQIILIVIDGAIYYVFYREIEKDYKALELTGAEA</sequence>
<evidence type="ECO:0000256" key="3">
    <source>
        <dbReference type="ARBA" id="ARBA00022475"/>
    </source>
</evidence>
<evidence type="ECO:0000256" key="9">
    <source>
        <dbReference type="SAM" id="Phobius"/>
    </source>
</evidence>
<dbReference type="InterPro" id="IPR051088">
    <property type="entry name" value="PTS_Sugar-EIIC/EIIB"/>
</dbReference>
<protein>
    <recommendedName>
        <fullName evidence="8">Permease IIC component</fullName>
    </recommendedName>
</protein>
<feature type="transmembrane region" description="Helical" evidence="9">
    <location>
        <begin position="311"/>
        <end position="334"/>
    </location>
</feature>
<dbReference type="Pfam" id="PF02378">
    <property type="entry name" value="PTS_EIIC"/>
    <property type="match status" value="1"/>
</dbReference>
<dbReference type="PANTHER" id="PTHR33989">
    <property type="match status" value="1"/>
</dbReference>
<keyword evidence="2 8" id="KW-0813">Transport</keyword>
<dbReference type="PANTHER" id="PTHR33989:SF4">
    <property type="entry name" value="PTS SYSTEM N,N'-DIACETYLCHITOBIOSE-SPECIFIC EIIC COMPONENT"/>
    <property type="match status" value="1"/>
</dbReference>
<keyword evidence="7 8" id="KW-0472">Membrane</keyword>
<dbReference type="RefSeq" id="WP_313794983.1">
    <property type="nucleotide sequence ID" value="NZ_CP102453.1"/>
</dbReference>
<proteinExistence type="predicted"/>
<dbReference type="InterPro" id="IPR004501">
    <property type="entry name" value="PTS_EIIC_3"/>
</dbReference>
<feature type="transmembrane region" description="Helical" evidence="9">
    <location>
        <begin position="97"/>
        <end position="115"/>
    </location>
</feature>
<keyword evidence="6 9" id="KW-1133">Transmembrane helix</keyword>
<keyword evidence="5 9" id="KW-0812">Transmembrane</keyword>
<evidence type="ECO:0000313" key="11">
    <source>
        <dbReference type="EMBL" id="UUX35503.1"/>
    </source>
</evidence>
<dbReference type="NCBIfam" id="TIGR00410">
    <property type="entry name" value="lacE"/>
    <property type="match status" value="1"/>
</dbReference>
<feature type="transmembrane region" description="Helical" evidence="9">
    <location>
        <begin position="391"/>
        <end position="410"/>
    </location>
</feature>
<feature type="transmembrane region" description="Helical" evidence="9">
    <location>
        <begin position="221"/>
        <end position="239"/>
    </location>
</feature>
<feature type="domain" description="PTS EIIC type-3" evidence="10">
    <location>
        <begin position="5"/>
        <end position="409"/>
    </location>
</feature>
<dbReference type="EMBL" id="CP102453">
    <property type="protein sequence ID" value="UUX35503.1"/>
    <property type="molecule type" value="Genomic_DNA"/>
</dbReference>
<reference evidence="11 12" key="1">
    <citation type="submission" date="2022-08" db="EMBL/GenBank/DDBJ databases">
        <title>Aerococcaceae sp. nov isolated from spoiled eye mask.</title>
        <authorList>
            <person name="Zhou G."/>
            <person name="Xie X.-B."/>
            <person name="Shi Q.-S."/>
            <person name="Wang Y.-S."/>
            <person name="Wen X."/>
            <person name="Peng H."/>
            <person name="Yang X.-J."/>
            <person name="Tao H.-B."/>
            <person name="Huang X.-M."/>
        </authorList>
    </citation>
    <scope>NUCLEOTIDE SEQUENCE [LARGE SCALE GENOMIC DNA]</scope>
    <source>
        <strain evidence="12">DM20194951</strain>
    </source>
</reference>
<keyword evidence="4 8" id="KW-0762">Sugar transport</keyword>
<evidence type="ECO:0000256" key="2">
    <source>
        <dbReference type="ARBA" id="ARBA00022448"/>
    </source>
</evidence>
<accession>A0ABY5PAM8</accession>
<evidence type="ECO:0000256" key="1">
    <source>
        <dbReference type="ARBA" id="ARBA00004651"/>
    </source>
</evidence>
<keyword evidence="12" id="KW-1185">Reference proteome</keyword>
<feature type="transmembrane region" description="Helical" evidence="9">
    <location>
        <begin position="127"/>
        <end position="150"/>
    </location>
</feature>
<name>A0ABY5PAM8_9LACT</name>
<feature type="transmembrane region" description="Helical" evidence="9">
    <location>
        <begin position="340"/>
        <end position="360"/>
    </location>
</feature>